<dbReference type="EMBL" id="MPUH01000454">
    <property type="protein sequence ID" value="OMJ79775.1"/>
    <property type="molecule type" value="Genomic_DNA"/>
</dbReference>
<dbReference type="SUPFAM" id="SSF57850">
    <property type="entry name" value="RING/U-box"/>
    <property type="match status" value="1"/>
</dbReference>
<dbReference type="InterPro" id="IPR013083">
    <property type="entry name" value="Znf_RING/FYVE/PHD"/>
</dbReference>
<proteinExistence type="predicted"/>
<evidence type="ECO:0000313" key="6">
    <source>
        <dbReference type="EMBL" id="OMJ79775.1"/>
    </source>
</evidence>
<dbReference type="PANTHER" id="PTHR46210:SF1">
    <property type="entry name" value="FHA DOMAIN-CONTAINING PROTEIN"/>
    <property type="match status" value="1"/>
</dbReference>
<evidence type="ECO:0008006" key="8">
    <source>
        <dbReference type="Google" id="ProtNLM"/>
    </source>
</evidence>
<dbReference type="Pfam" id="PF00498">
    <property type="entry name" value="FHA"/>
    <property type="match status" value="1"/>
</dbReference>
<dbReference type="Gene3D" id="3.30.40.10">
    <property type="entry name" value="Zinc/RING finger domain, C3HC4 (zinc finger)"/>
    <property type="match status" value="1"/>
</dbReference>
<dbReference type="InterPro" id="IPR008984">
    <property type="entry name" value="SMAD_FHA_dom_sf"/>
</dbReference>
<dbReference type="SMART" id="SM00240">
    <property type="entry name" value="FHA"/>
    <property type="match status" value="1"/>
</dbReference>
<evidence type="ECO:0000256" key="1">
    <source>
        <dbReference type="ARBA" id="ARBA00022723"/>
    </source>
</evidence>
<evidence type="ECO:0000259" key="5">
    <source>
        <dbReference type="PROSITE" id="PS51292"/>
    </source>
</evidence>
<keyword evidence="3" id="KW-0862">Zinc</keyword>
<dbReference type="AlphaFoldDB" id="A0A1R2BT64"/>
<evidence type="ECO:0000313" key="7">
    <source>
        <dbReference type="Proteomes" id="UP000187209"/>
    </source>
</evidence>
<feature type="domain" description="RING-CH-type" evidence="5">
    <location>
        <begin position="145"/>
        <end position="221"/>
    </location>
</feature>
<dbReference type="CDD" id="cd00060">
    <property type="entry name" value="FHA"/>
    <property type="match status" value="1"/>
</dbReference>
<comment type="caution">
    <text evidence="6">The sequence shown here is derived from an EMBL/GenBank/DDBJ whole genome shotgun (WGS) entry which is preliminary data.</text>
</comment>
<gene>
    <name evidence="6" type="ORF">SteCoe_20124</name>
</gene>
<dbReference type="Proteomes" id="UP000187209">
    <property type="component" value="Unassembled WGS sequence"/>
</dbReference>
<accession>A0A1R2BT64</accession>
<dbReference type="SUPFAM" id="SSF49879">
    <property type="entry name" value="SMAD/FHA domain"/>
    <property type="match status" value="1"/>
</dbReference>
<dbReference type="Pfam" id="PF12906">
    <property type="entry name" value="RINGv"/>
    <property type="match status" value="1"/>
</dbReference>
<dbReference type="PROSITE" id="PS50006">
    <property type="entry name" value="FHA_DOMAIN"/>
    <property type="match status" value="1"/>
</dbReference>
<dbReference type="InterPro" id="IPR011016">
    <property type="entry name" value="Znf_RING-CH"/>
</dbReference>
<name>A0A1R2BT64_9CILI</name>
<organism evidence="6 7">
    <name type="scientific">Stentor coeruleus</name>
    <dbReference type="NCBI Taxonomy" id="5963"/>
    <lineage>
        <taxon>Eukaryota</taxon>
        <taxon>Sar</taxon>
        <taxon>Alveolata</taxon>
        <taxon>Ciliophora</taxon>
        <taxon>Postciliodesmatophora</taxon>
        <taxon>Heterotrichea</taxon>
        <taxon>Heterotrichida</taxon>
        <taxon>Stentoridae</taxon>
        <taxon>Stentor</taxon>
    </lineage>
</organism>
<dbReference type="OrthoDB" id="264354at2759"/>
<dbReference type="InterPro" id="IPR000253">
    <property type="entry name" value="FHA_dom"/>
</dbReference>
<keyword evidence="2" id="KW-0863">Zinc-finger</keyword>
<reference evidence="6 7" key="1">
    <citation type="submission" date="2016-11" db="EMBL/GenBank/DDBJ databases">
        <title>The macronuclear genome of Stentor coeruleus: a giant cell with tiny introns.</title>
        <authorList>
            <person name="Slabodnick M."/>
            <person name="Ruby J.G."/>
            <person name="Reiff S.B."/>
            <person name="Swart E.C."/>
            <person name="Gosai S."/>
            <person name="Prabakaran S."/>
            <person name="Witkowska E."/>
            <person name="Larue G.E."/>
            <person name="Fisher S."/>
            <person name="Freeman R.M."/>
            <person name="Gunawardena J."/>
            <person name="Chu W."/>
            <person name="Stover N.A."/>
            <person name="Gregory B.D."/>
            <person name="Nowacki M."/>
            <person name="Derisi J."/>
            <person name="Roy S.W."/>
            <person name="Marshall W.F."/>
            <person name="Sood P."/>
        </authorList>
    </citation>
    <scope>NUCLEOTIDE SEQUENCE [LARGE SCALE GENOMIC DNA]</scope>
    <source>
        <strain evidence="6">WM001</strain>
    </source>
</reference>
<evidence type="ECO:0000256" key="3">
    <source>
        <dbReference type="ARBA" id="ARBA00022833"/>
    </source>
</evidence>
<dbReference type="PANTHER" id="PTHR46210">
    <property type="entry name" value="FHA DOMAIN-CONTAINING PROTEIN"/>
    <property type="match status" value="1"/>
</dbReference>
<evidence type="ECO:0000259" key="4">
    <source>
        <dbReference type="PROSITE" id="PS50006"/>
    </source>
</evidence>
<dbReference type="SMART" id="SM00744">
    <property type="entry name" value="RINGv"/>
    <property type="match status" value="1"/>
</dbReference>
<dbReference type="GO" id="GO:0008270">
    <property type="term" value="F:zinc ion binding"/>
    <property type="evidence" value="ECO:0007669"/>
    <property type="project" value="UniProtKB-KW"/>
</dbReference>
<evidence type="ECO:0000256" key="2">
    <source>
        <dbReference type="ARBA" id="ARBA00022771"/>
    </source>
</evidence>
<sequence>MKNSNLPLVVKAVTWSRDSHGLYDYESRNVHKKLIQVTKPCVLTRLGNEVSQTLSQFDMKQANEIDPLCHIDPVNTDFTVQGCSDTMWMVIRTMRTKYGPGYLLKEGDTIKLGRVCYKVSLLRSHSDDSLSDKTQDSDESDVEIPNERETGICRICLNSDSETANPLISPCKCAGSMKYIHLLCLRQWLNSRMQSRVTENCITYSWKSIDCEICKSCFPFSIGNTGKETELFKIQKPETPFIVLEGVGNDKNSNRGVHIVSVTNGNDITLGRGHEANVRISDISVSRCHATLKFVDGRFLIEDNNSKFGTLVNICEKIIIKPLSSVVVQIGRTVVSFSTRIQQQGIDSNDIMN</sequence>
<dbReference type="PROSITE" id="PS51292">
    <property type="entry name" value="ZF_RING_CH"/>
    <property type="match status" value="1"/>
</dbReference>
<feature type="domain" description="FHA" evidence="4">
    <location>
        <begin position="268"/>
        <end position="313"/>
    </location>
</feature>
<keyword evidence="7" id="KW-1185">Reference proteome</keyword>
<dbReference type="Gene3D" id="2.60.200.20">
    <property type="match status" value="1"/>
</dbReference>
<keyword evidence="1" id="KW-0479">Metal-binding</keyword>
<protein>
    <recommendedName>
        <fullName evidence="8">RING-CH-type domain-containing protein</fullName>
    </recommendedName>
</protein>